<protein>
    <submittedName>
        <fullName evidence="1">Uncharacterized protein</fullName>
    </submittedName>
</protein>
<dbReference type="EMBL" id="BLAY01000208">
    <property type="protein sequence ID" value="GET43231.1"/>
    <property type="molecule type" value="Genomic_DNA"/>
</dbReference>
<sequence length="141" mass="15977">MTGKLTGDRELINYSRQLIQQALSLQELDGVNPEKDGYDSSYQVAGVVYAQRWLIYFPNDPLAPRVTAMINKALTWAQTRILPTGEINSEGNTRTGGQETRRTGEVKQVDPRIVYRGFAYWASATGDCRWNAIARRIAQFY</sequence>
<comment type="caution">
    <text evidence="1">The sequence shown here is derived from an EMBL/GenBank/DDBJ whole genome shotgun (WGS) entry which is preliminary data.</text>
</comment>
<dbReference type="AlphaFoldDB" id="A0AAV3XNQ4"/>
<accession>A0AAV3XNQ4</accession>
<evidence type="ECO:0000313" key="2">
    <source>
        <dbReference type="Proteomes" id="UP001050975"/>
    </source>
</evidence>
<name>A0AAV3XNQ4_9CYAN</name>
<dbReference type="RefSeq" id="WP_226591837.1">
    <property type="nucleotide sequence ID" value="NZ_BLAY01000208.1"/>
</dbReference>
<organism evidence="1 2">
    <name type="scientific">Microseira wollei NIES-4236</name>
    <dbReference type="NCBI Taxonomy" id="2530354"/>
    <lineage>
        <taxon>Bacteria</taxon>
        <taxon>Bacillati</taxon>
        <taxon>Cyanobacteriota</taxon>
        <taxon>Cyanophyceae</taxon>
        <taxon>Oscillatoriophycideae</taxon>
        <taxon>Aerosakkonematales</taxon>
        <taxon>Aerosakkonemataceae</taxon>
        <taxon>Microseira</taxon>
    </lineage>
</organism>
<evidence type="ECO:0000313" key="1">
    <source>
        <dbReference type="EMBL" id="GET43231.1"/>
    </source>
</evidence>
<keyword evidence="2" id="KW-1185">Reference proteome</keyword>
<reference evidence="1" key="1">
    <citation type="submission" date="2019-10" db="EMBL/GenBank/DDBJ databases">
        <title>Draft genome sequece of Microseira wollei NIES-4236.</title>
        <authorList>
            <person name="Yamaguchi H."/>
            <person name="Suzuki S."/>
            <person name="Kawachi M."/>
        </authorList>
    </citation>
    <scope>NUCLEOTIDE SEQUENCE</scope>
    <source>
        <strain evidence="1">NIES-4236</strain>
    </source>
</reference>
<proteinExistence type="predicted"/>
<dbReference type="Proteomes" id="UP001050975">
    <property type="component" value="Unassembled WGS sequence"/>
</dbReference>
<gene>
    <name evidence="1" type="ORF">MiSe_80530</name>
</gene>